<reference evidence="2 3" key="1">
    <citation type="submission" date="2011-02" db="EMBL/GenBank/DDBJ databases">
        <title>The Genome Sequence of Sphaeroforma arctica JP610.</title>
        <authorList>
            <consortium name="The Broad Institute Genome Sequencing Platform"/>
            <person name="Russ C."/>
            <person name="Cuomo C."/>
            <person name="Young S.K."/>
            <person name="Zeng Q."/>
            <person name="Gargeya S."/>
            <person name="Alvarado L."/>
            <person name="Berlin A."/>
            <person name="Chapman S.B."/>
            <person name="Chen Z."/>
            <person name="Freedman E."/>
            <person name="Gellesch M."/>
            <person name="Goldberg J."/>
            <person name="Griggs A."/>
            <person name="Gujja S."/>
            <person name="Heilman E."/>
            <person name="Heiman D."/>
            <person name="Howarth C."/>
            <person name="Mehta T."/>
            <person name="Neiman D."/>
            <person name="Pearson M."/>
            <person name="Roberts A."/>
            <person name="Saif S."/>
            <person name="Shea T."/>
            <person name="Shenoy N."/>
            <person name="Sisk P."/>
            <person name="Stolte C."/>
            <person name="Sykes S."/>
            <person name="White J."/>
            <person name="Yandava C."/>
            <person name="Burger G."/>
            <person name="Gray M.W."/>
            <person name="Holland P.W.H."/>
            <person name="King N."/>
            <person name="Lang F.B.F."/>
            <person name="Roger A.J."/>
            <person name="Ruiz-Trillo I."/>
            <person name="Haas B."/>
            <person name="Nusbaum C."/>
            <person name="Birren B."/>
        </authorList>
    </citation>
    <scope>NUCLEOTIDE SEQUENCE [LARGE SCALE GENOMIC DNA]</scope>
    <source>
        <strain evidence="2 3">JP610</strain>
    </source>
</reference>
<organism evidence="2 3">
    <name type="scientific">Sphaeroforma arctica JP610</name>
    <dbReference type="NCBI Taxonomy" id="667725"/>
    <lineage>
        <taxon>Eukaryota</taxon>
        <taxon>Ichthyosporea</taxon>
        <taxon>Ichthyophonida</taxon>
        <taxon>Sphaeroforma</taxon>
    </lineage>
</organism>
<evidence type="ECO:0000313" key="3">
    <source>
        <dbReference type="Proteomes" id="UP000054560"/>
    </source>
</evidence>
<dbReference type="AlphaFoldDB" id="A0A0L0FFP9"/>
<feature type="compositionally biased region" description="Polar residues" evidence="1">
    <location>
        <begin position="144"/>
        <end position="164"/>
    </location>
</feature>
<dbReference type="GeneID" id="25913079"/>
<feature type="compositionally biased region" description="Polar residues" evidence="1">
    <location>
        <begin position="213"/>
        <end position="227"/>
    </location>
</feature>
<evidence type="ECO:0000313" key="2">
    <source>
        <dbReference type="EMBL" id="KNC74888.1"/>
    </source>
</evidence>
<proteinExistence type="predicted"/>
<feature type="region of interest" description="Disordered" evidence="1">
    <location>
        <begin position="69"/>
        <end position="228"/>
    </location>
</feature>
<feature type="compositionally biased region" description="Low complexity" evidence="1">
    <location>
        <begin position="187"/>
        <end position="212"/>
    </location>
</feature>
<feature type="compositionally biased region" description="Low complexity" evidence="1">
    <location>
        <begin position="165"/>
        <end position="176"/>
    </location>
</feature>
<accession>A0A0L0FFP9</accession>
<dbReference type="RefSeq" id="XP_014148790.1">
    <property type="nucleotide sequence ID" value="XM_014293315.1"/>
</dbReference>
<keyword evidence="3" id="KW-1185">Reference proteome</keyword>
<sequence>MPGGVAAEQYIDGSSRPVSQFSRVGVHFRNNDGTPLPDGHASTARAFCPQSHFFMYTQVAPPQRITGIGQTPPIQGNGEREKGGKHFAHSKASFKSEQTLKPTGMGLGSSHTNLATIGSESGLNDRAESVKFKPIKSPGKRHSSSNSATAMTRGTSSTSDTQGLSTSHTGTSSATARRVQSTLLPVSTSGSTTINSSNSNMNASANQTASNTPVANPSANESDTNANAEDPYPHTVYCVAVPVTVANNMMSIYSVCFSFFIRGDLLSRYAEGAGGTDQTGIVLGVSDQSMHWEDIPAGNIRGKVVGLKEPFIMFSLQSFSEESTTPTLDGVVLGLANEETILQVLRDILPVSDNAFGEECMLLHTSNSSQPIADNRLFLSKVGVRN</sequence>
<protein>
    <submittedName>
        <fullName evidence="2">Uncharacterized protein</fullName>
    </submittedName>
</protein>
<dbReference type="Proteomes" id="UP000054560">
    <property type="component" value="Unassembled WGS sequence"/>
</dbReference>
<feature type="compositionally biased region" description="Polar residues" evidence="1">
    <location>
        <begin position="109"/>
        <end position="122"/>
    </location>
</feature>
<evidence type="ECO:0000256" key="1">
    <source>
        <dbReference type="SAM" id="MobiDB-lite"/>
    </source>
</evidence>
<dbReference type="EMBL" id="KQ244006">
    <property type="protein sequence ID" value="KNC74888.1"/>
    <property type="molecule type" value="Genomic_DNA"/>
</dbReference>
<gene>
    <name evidence="2" type="ORF">SARC_12575</name>
</gene>
<name>A0A0L0FFP9_9EUKA</name>